<dbReference type="PANTHER" id="PTHR43546">
    <property type="entry name" value="UPF0173 METAL-DEPENDENT HYDROLASE MJ1163-RELATED"/>
    <property type="match status" value="1"/>
</dbReference>
<feature type="compositionally biased region" description="Gly residues" evidence="2">
    <location>
        <begin position="32"/>
        <end position="45"/>
    </location>
</feature>
<proteinExistence type="predicted"/>
<dbReference type="SUPFAM" id="SSF56281">
    <property type="entry name" value="Metallo-hydrolase/oxidoreductase"/>
    <property type="match status" value="1"/>
</dbReference>
<evidence type="ECO:0000259" key="3">
    <source>
        <dbReference type="Pfam" id="PF12706"/>
    </source>
</evidence>
<sequence>MRIPSTIAARPGTAPLVRAPDDGPDDDPHSGTDGGTAGGADSGTAGGAAAGTSLWWLGQAGFALRHRGTTLLIDPYLSDSLAEKYRGRLFPHARMHAPPVDPARLTGVDAVLHTHAHTDHMDPWTIRDLLRGNTPVFVAPRAEREQALRRGIPAGRLTGLTAGEHLVLGPDIEIHAVPAAHEELETDERGDHRFLGYVIRLGGLTLYHSGDCVPYPGQAELLAGHGVDVALLPVNGRDAHRLANGVPGNFTVREAARLCREAGIPTLVCHHIGLFDFNTVDPRWAAEQLRTHAAGLDWLLPDLAMPYELRHRTEGDRP</sequence>
<dbReference type="Gene3D" id="3.60.15.10">
    <property type="entry name" value="Ribonuclease Z/Hydroxyacylglutathione hydrolase-like"/>
    <property type="match status" value="1"/>
</dbReference>
<feature type="domain" description="Metallo-beta-lactamase" evidence="3">
    <location>
        <begin position="70"/>
        <end position="272"/>
    </location>
</feature>
<dbReference type="InterPro" id="IPR036866">
    <property type="entry name" value="RibonucZ/Hydroxyglut_hydro"/>
</dbReference>
<dbReference type="Proteomes" id="UP000583800">
    <property type="component" value="Unassembled WGS sequence"/>
</dbReference>
<keyword evidence="1" id="KW-0378">Hydrolase</keyword>
<keyword evidence="5" id="KW-1185">Reference proteome</keyword>
<organism evidence="4 5">
    <name type="scientific">Nonomuraea muscovyensis</name>
    <dbReference type="NCBI Taxonomy" id="1124761"/>
    <lineage>
        <taxon>Bacteria</taxon>
        <taxon>Bacillati</taxon>
        <taxon>Actinomycetota</taxon>
        <taxon>Actinomycetes</taxon>
        <taxon>Streptosporangiales</taxon>
        <taxon>Streptosporangiaceae</taxon>
        <taxon>Nonomuraea</taxon>
    </lineage>
</organism>
<dbReference type="AlphaFoldDB" id="A0A7X0EW14"/>
<dbReference type="InterPro" id="IPR050114">
    <property type="entry name" value="UPF0173_UPF0282_UlaG_hydrolase"/>
</dbReference>
<name>A0A7X0EW14_9ACTN</name>
<evidence type="ECO:0000313" key="5">
    <source>
        <dbReference type="Proteomes" id="UP000583800"/>
    </source>
</evidence>
<dbReference type="GO" id="GO:0016787">
    <property type="term" value="F:hydrolase activity"/>
    <property type="evidence" value="ECO:0007669"/>
    <property type="project" value="UniProtKB-KW"/>
</dbReference>
<protein>
    <submittedName>
        <fullName evidence="4">L-ascorbate metabolism protein UlaG (Beta-lactamase superfamily)</fullName>
    </submittedName>
</protein>
<dbReference type="PANTHER" id="PTHR43546:SF9">
    <property type="entry name" value="L-ASCORBATE-6-PHOSPHATE LACTONASE ULAG-RELATED"/>
    <property type="match status" value="1"/>
</dbReference>
<dbReference type="EMBL" id="JACHJB010000001">
    <property type="protein sequence ID" value="MBB6343819.1"/>
    <property type="molecule type" value="Genomic_DNA"/>
</dbReference>
<feature type="region of interest" description="Disordered" evidence="2">
    <location>
        <begin position="1"/>
        <end position="45"/>
    </location>
</feature>
<reference evidence="4 5" key="1">
    <citation type="submission" date="2020-08" db="EMBL/GenBank/DDBJ databases">
        <title>Sequencing the genomes of 1000 actinobacteria strains.</title>
        <authorList>
            <person name="Klenk H.-P."/>
        </authorList>
    </citation>
    <scope>NUCLEOTIDE SEQUENCE [LARGE SCALE GENOMIC DNA]</scope>
    <source>
        <strain evidence="4 5">DSM 45913</strain>
    </source>
</reference>
<dbReference type="InterPro" id="IPR001279">
    <property type="entry name" value="Metallo-B-lactamas"/>
</dbReference>
<evidence type="ECO:0000256" key="1">
    <source>
        <dbReference type="ARBA" id="ARBA00022801"/>
    </source>
</evidence>
<dbReference type="RefSeq" id="WP_221495731.1">
    <property type="nucleotide sequence ID" value="NZ_JACHJB010000001.1"/>
</dbReference>
<comment type="caution">
    <text evidence="4">The sequence shown here is derived from an EMBL/GenBank/DDBJ whole genome shotgun (WGS) entry which is preliminary data.</text>
</comment>
<accession>A0A7X0EW14</accession>
<evidence type="ECO:0000313" key="4">
    <source>
        <dbReference type="EMBL" id="MBB6343819.1"/>
    </source>
</evidence>
<evidence type="ECO:0000256" key="2">
    <source>
        <dbReference type="SAM" id="MobiDB-lite"/>
    </source>
</evidence>
<dbReference type="Pfam" id="PF12706">
    <property type="entry name" value="Lactamase_B_2"/>
    <property type="match status" value="1"/>
</dbReference>
<gene>
    <name evidence="4" type="ORF">FHU36_000328</name>
</gene>